<keyword evidence="4 8" id="KW-0812">Transmembrane</keyword>
<dbReference type="InterPro" id="IPR023996">
    <property type="entry name" value="TonB-dep_OMP_SusC/RagA"/>
</dbReference>
<evidence type="ECO:0000256" key="6">
    <source>
        <dbReference type="ARBA" id="ARBA00023136"/>
    </source>
</evidence>
<keyword evidence="5 9" id="KW-0798">TonB box</keyword>
<dbReference type="InterPro" id="IPR000531">
    <property type="entry name" value="Beta-barrel_TonB"/>
</dbReference>
<dbReference type="Gene3D" id="2.40.170.20">
    <property type="entry name" value="TonB-dependent receptor, beta-barrel domain"/>
    <property type="match status" value="1"/>
</dbReference>
<evidence type="ECO:0000256" key="4">
    <source>
        <dbReference type="ARBA" id="ARBA00022692"/>
    </source>
</evidence>
<keyword evidence="10" id="KW-0732">Signal</keyword>
<name>A0ABY4J8K5_9BACT</name>
<dbReference type="NCBIfam" id="TIGR04057">
    <property type="entry name" value="SusC_RagA_signa"/>
    <property type="match status" value="1"/>
</dbReference>
<proteinExistence type="inferred from homology"/>
<evidence type="ECO:0000256" key="9">
    <source>
        <dbReference type="RuleBase" id="RU003357"/>
    </source>
</evidence>
<dbReference type="Proteomes" id="UP000829647">
    <property type="component" value="Chromosome"/>
</dbReference>
<dbReference type="SUPFAM" id="SSF49464">
    <property type="entry name" value="Carboxypeptidase regulatory domain-like"/>
    <property type="match status" value="1"/>
</dbReference>
<evidence type="ECO:0000256" key="2">
    <source>
        <dbReference type="ARBA" id="ARBA00022448"/>
    </source>
</evidence>
<evidence type="ECO:0000259" key="11">
    <source>
        <dbReference type="Pfam" id="PF00593"/>
    </source>
</evidence>
<keyword evidence="3 8" id="KW-1134">Transmembrane beta strand</keyword>
<feature type="domain" description="TonB-dependent receptor-like beta-barrel" evidence="11">
    <location>
        <begin position="433"/>
        <end position="817"/>
    </location>
</feature>
<feature type="domain" description="TonB-dependent receptor plug" evidence="12">
    <location>
        <begin position="117"/>
        <end position="240"/>
    </location>
</feature>
<dbReference type="Gene3D" id="2.170.130.10">
    <property type="entry name" value="TonB-dependent receptor, plug domain"/>
    <property type="match status" value="1"/>
</dbReference>
<dbReference type="InterPro" id="IPR039426">
    <property type="entry name" value="TonB-dep_rcpt-like"/>
</dbReference>
<dbReference type="SUPFAM" id="SSF56935">
    <property type="entry name" value="Porins"/>
    <property type="match status" value="1"/>
</dbReference>
<dbReference type="RefSeq" id="WP_247974647.1">
    <property type="nucleotide sequence ID" value="NZ_CP095848.1"/>
</dbReference>
<dbReference type="Pfam" id="PF00593">
    <property type="entry name" value="TonB_dep_Rec_b-barrel"/>
    <property type="match status" value="1"/>
</dbReference>
<organism evidence="13 14">
    <name type="scientific">Hymenobacter sublimis</name>
    <dbReference type="NCBI Taxonomy" id="2933777"/>
    <lineage>
        <taxon>Bacteria</taxon>
        <taxon>Pseudomonadati</taxon>
        <taxon>Bacteroidota</taxon>
        <taxon>Cytophagia</taxon>
        <taxon>Cytophagales</taxon>
        <taxon>Hymenobacteraceae</taxon>
        <taxon>Hymenobacter</taxon>
    </lineage>
</organism>
<dbReference type="Pfam" id="PF07715">
    <property type="entry name" value="Plug"/>
    <property type="match status" value="1"/>
</dbReference>
<dbReference type="Gene3D" id="2.60.40.1120">
    <property type="entry name" value="Carboxypeptidase-like, regulatory domain"/>
    <property type="match status" value="1"/>
</dbReference>
<sequence length="1062" mass="114885">MRKTILSALLAAPVLLQQAAAQNREISGRVTDAANGQGLPGVTVLVKGTTIGVSTGSDGSYTISAPATATTLVFSSIGFTAVERAIGSGSAVNVALTTDAKQLGEVVVTALGREEQKKSLGYAVQDVRGADLVQARETNVVNSLAGRAAGVQITNSTGAVGSSSRIVIRGAKSVTGSNQPLFVVDGQPIDNSSFSNSSAGGGVDYGNAVSDINPDDIESMTVLKGANASALYGTRGANGVIVITTKSGRKARGLGISLNSTTTFETPLKLPDFQQEYGQGFDGEFEYVDGRGGGTNDNADESWGPRLDGRLIPQYNSPVVNGVRQATPWVSPGEDNIRNFFQTGRTLTNNVALSGGNDKAGIRVSFTNLDNKGILENTYLRRNTVNVNGGADITDKLKISTNVNYSETRARRPGQGYDELNVMQQLYTWYGRQVNVRDLRSIYRQGGINGNRNYNWIQVYASNPYFILNEATNDDRRDRVIGNLTLNYNPVSWITLTARTTNDFYNQLNQRRVPAETRDNAIQDDYTEENIYVLERNTEFLASANRNLTEDINLDVLIGANRRDNRLRRSQIAAPELAVPGLFALGNSAGPLVADNNFDPASNSNNGGILNPIQKRQLNSVYASARVGYKNFAFLGATARNDWSSTLPADSRSFFYPSVDASVVLSEAFGLQDSFLSFAKVRGGIAEAGNDAPTYSLRDYYVGSTPFNTPGVIYPQQTAANVRNNPNLKPERTTSLEAGIEVRFLKDRIGLDLTGYSTKSTDQIIQVPVSASTGYTSQVLNAGELTNKGIEAILTVAPLSASSALQWNVTANFAANRNRLVKFDDEGQLKNLILGSSGFGVNVEARVGERYGVLFAEDFLRAPDGQIIYVNGLPQADPTRKILGYYTPDWIGGITNRLNFKGVEFSFTVDTRQGGHIQSETNMWGNYTGSLASTLRGREEGIIGEGVVRNADGTFSPNTVRVSSMDWHQAYYYNVRSSSVYDASFVKLREVRLGYQLPKSLIERTPLKGVGFSFVGRNLWLIDSKAPGIDPETSFNNGNVQGLESTQIPSTRSYGFNVNLTL</sequence>
<gene>
    <name evidence="13" type="ORF">MWH26_13180</name>
</gene>
<feature type="signal peptide" evidence="10">
    <location>
        <begin position="1"/>
        <end position="21"/>
    </location>
</feature>
<dbReference type="InterPro" id="IPR037066">
    <property type="entry name" value="Plug_dom_sf"/>
</dbReference>
<evidence type="ECO:0000256" key="10">
    <source>
        <dbReference type="SAM" id="SignalP"/>
    </source>
</evidence>
<dbReference type="InterPro" id="IPR036942">
    <property type="entry name" value="Beta-barrel_TonB_sf"/>
</dbReference>
<dbReference type="InterPro" id="IPR023997">
    <property type="entry name" value="TonB-dep_OMP_SusC/RagA_CS"/>
</dbReference>
<evidence type="ECO:0000313" key="14">
    <source>
        <dbReference type="Proteomes" id="UP000829647"/>
    </source>
</evidence>
<comment type="subcellular location">
    <subcellularLocation>
        <location evidence="1 8">Cell outer membrane</location>
        <topology evidence="1 8">Multi-pass membrane protein</topology>
    </subcellularLocation>
</comment>
<evidence type="ECO:0000256" key="8">
    <source>
        <dbReference type="PROSITE-ProRule" id="PRU01360"/>
    </source>
</evidence>
<evidence type="ECO:0000256" key="7">
    <source>
        <dbReference type="ARBA" id="ARBA00023237"/>
    </source>
</evidence>
<feature type="chain" id="PRO_5047429441" evidence="10">
    <location>
        <begin position="22"/>
        <end position="1062"/>
    </location>
</feature>
<evidence type="ECO:0000259" key="12">
    <source>
        <dbReference type="Pfam" id="PF07715"/>
    </source>
</evidence>
<accession>A0ABY4J8K5</accession>
<protein>
    <submittedName>
        <fullName evidence="13">SusC/RagA family TonB-linked outer membrane protein</fullName>
    </submittedName>
</protein>
<keyword evidence="6 8" id="KW-0472">Membrane</keyword>
<keyword evidence="2 8" id="KW-0813">Transport</keyword>
<evidence type="ECO:0000256" key="1">
    <source>
        <dbReference type="ARBA" id="ARBA00004571"/>
    </source>
</evidence>
<keyword evidence="14" id="KW-1185">Reference proteome</keyword>
<evidence type="ECO:0000256" key="5">
    <source>
        <dbReference type="ARBA" id="ARBA00023077"/>
    </source>
</evidence>
<dbReference type="NCBIfam" id="TIGR04056">
    <property type="entry name" value="OMP_RagA_SusC"/>
    <property type="match status" value="1"/>
</dbReference>
<keyword evidence="7 8" id="KW-0998">Cell outer membrane</keyword>
<dbReference type="PROSITE" id="PS52016">
    <property type="entry name" value="TONB_DEPENDENT_REC_3"/>
    <property type="match status" value="1"/>
</dbReference>
<dbReference type="InterPro" id="IPR008969">
    <property type="entry name" value="CarboxyPept-like_regulatory"/>
</dbReference>
<evidence type="ECO:0000313" key="13">
    <source>
        <dbReference type="EMBL" id="UPL48137.1"/>
    </source>
</evidence>
<comment type="similarity">
    <text evidence="8 9">Belongs to the TonB-dependent receptor family.</text>
</comment>
<dbReference type="EMBL" id="CP095848">
    <property type="protein sequence ID" value="UPL48137.1"/>
    <property type="molecule type" value="Genomic_DNA"/>
</dbReference>
<evidence type="ECO:0000256" key="3">
    <source>
        <dbReference type="ARBA" id="ARBA00022452"/>
    </source>
</evidence>
<dbReference type="InterPro" id="IPR012910">
    <property type="entry name" value="Plug_dom"/>
</dbReference>
<dbReference type="Pfam" id="PF13715">
    <property type="entry name" value="CarbopepD_reg_2"/>
    <property type="match status" value="1"/>
</dbReference>
<reference evidence="13 14" key="1">
    <citation type="submission" date="2022-04" db="EMBL/GenBank/DDBJ databases">
        <title>Hymenobacter sp. isolated from the air.</title>
        <authorList>
            <person name="Won M."/>
            <person name="Lee C.-M."/>
            <person name="Woen H.-Y."/>
            <person name="Kwon S.-W."/>
        </authorList>
    </citation>
    <scope>NUCLEOTIDE SEQUENCE [LARGE SCALE GENOMIC DNA]</scope>
    <source>
        <strain evidence="14">5516 S-25</strain>
    </source>
</reference>